<gene>
    <name evidence="5" type="ORF">KY084_04290</name>
</gene>
<organism evidence="5 6">
    <name type="scientific">Stakelama flava</name>
    <dbReference type="NCBI Taxonomy" id="2860338"/>
    <lineage>
        <taxon>Bacteria</taxon>
        <taxon>Pseudomonadati</taxon>
        <taxon>Pseudomonadota</taxon>
        <taxon>Alphaproteobacteria</taxon>
        <taxon>Sphingomonadales</taxon>
        <taxon>Sphingomonadaceae</taxon>
        <taxon>Stakelama</taxon>
    </lineage>
</organism>
<evidence type="ECO:0000256" key="3">
    <source>
        <dbReference type="ARBA" id="ARBA00023163"/>
    </source>
</evidence>
<evidence type="ECO:0000313" key="6">
    <source>
        <dbReference type="Proteomes" id="UP001197214"/>
    </source>
</evidence>
<dbReference type="PANTHER" id="PTHR43436">
    <property type="entry name" value="ARAC-FAMILY TRANSCRIPTIONAL REGULATOR"/>
    <property type="match status" value="1"/>
</dbReference>
<evidence type="ECO:0000256" key="2">
    <source>
        <dbReference type="ARBA" id="ARBA00023125"/>
    </source>
</evidence>
<sequence>MIARLADALLQYTQRQQGHSPYLTAIEGVGILRSDHPRPPLHMISRPSLCIVAQGAKWASIGNTRLEYRAGQALLVGIETPSVGRVRMASPDAPCLVLAMELDLAVLRSVLERMPAPPVPGGVRGRGVFIANVDDPLAECALRLVNLLDRPGAIPVVHPLILQEICFWLLAGPQGDEVARLATANPSRGVIAALHAMRANYQKTMLVEELAEIAQMSASVFHRNFKELTALSPMQYLKRLRLLEARRLMAVNALKVETAAYEVGYESASQFSREYARLFGAPPKRDMRTIMADRAML</sequence>
<keyword evidence="6" id="KW-1185">Reference proteome</keyword>
<evidence type="ECO:0000313" key="5">
    <source>
        <dbReference type="EMBL" id="MBW4330092.1"/>
    </source>
</evidence>
<dbReference type="SMART" id="SM00342">
    <property type="entry name" value="HTH_ARAC"/>
    <property type="match status" value="1"/>
</dbReference>
<dbReference type="PANTHER" id="PTHR43436:SF1">
    <property type="entry name" value="TRANSCRIPTIONAL REGULATORY PROTEIN"/>
    <property type="match status" value="1"/>
</dbReference>
<name>A0ABS6XIS6_9SPHN</name>
<reference evidence="5 6" key="1">
    <citation type="submission" date="2021-07" db="EMBL/GenBank/DDBJ databases">
        <title>Stakelama flava sp. nov., a novel endophytic bacterium isolated from branch of Kandelia candel.</title>
        <authorList>
            <person name="Tuo L."/>
        </authorList>
    </citation>
    <scope>NUCLEOTIDE SEQUENCE [LARGE SCALE GENOMIC DNA]</scope>
    <source>
        <strain evidence="5 6">CBK3Z-3</strain>
    </source>
</reference>
<keyword evidence="1" id="KW-0805">Transcription regulation</keyword>
<dbReference type="InterPro" id="IPR009594">
    <property type="entry name" value="Tscrpt_reg_HTH_AraC_N"/>
</dbReference>
<proteinExistence type="predicted"/>
<keyword evidence="3" id="KW-0804">Transcription</keyword>
<keyword evidence="2" id="KW-0238">DNA-binding</keyword>
<dbReference type="RefSeq" id="WP_219237206.1">
    <property type="nucleotide sequence ID" value="NZ_JAHWZX010000003.1"/>
</dbReference>
<evidence type="ECO:0000259" key="4">
    <source>
        <dbReference type="PROSITE" id="PS01124"/>
    </source>
</evidence>
<dbReference type="Pfam" id="PF12833">
    <property type="entry name" value="HTH_18"/>
    <property type="match status" value="1"/>
</dbReference>
<dbReference type="InterPro" id="IPR018062">
    <property type="entry name" value="HTH_AraC-typ_CS"/>
</dbReference>
<dbReference type="PROSITE" id="PS00041">
    <property type="entry name" value="HTH_ARAC_FAMILY_1"/>
    <property type="match status" value="1"/>
</dbReference>
<protein>
    <submittedName>
        <fullName evidence="5">AraC family transcriptional regulator</fullName>
    </submittedName>
</protein>
<dbReference type="Proteomes" id="UP001197214">
    <property type="component" value="Unassembled WGS sequence"/>
</dbReference>
<accession>A0ABS6XIS6</accession>
<dbReference type="InterPro" id="IPR018060">
    <property type="entry name" value="HTH_AraC"/>
</dbReference>
<dbReference type="EMBL" id="JAHWZX010000003">
    <property type="protein sequence ID" value="MBW4330092.1"/>
    <property type="molecule type" value="Genomic_DNA"/>
</dbReference>
<comment type="caution">
    <text evidence="5">The sequence shown here is derived from an EMBL/GenBank/DDBJ whole genome shotgun (WGS) entry which is preliminary data.</text>
</comment>
<evidence type="ECO:0000256" key="1">
    <source>
        <dbReference type="ARBA" id="ARBA00023015"/>
    </source>
</evidence>
<feature type="domain" description="HTH araC/xylS-type" evidence="4">
    <location>
        <begin position="191"/>
        <end position="289"/>
    </location>
</feature>
<dbReference type="PROSITE" id="PS01124">
    <property type="entry name" value="HTH_ARAC_FAMILY_2"/>
    <property type="match status" value="1"/>
</dbReference>
<dbReference type="Pfam" id="PF06719">
    <property type="entry name" value="AraC_N"/>
    <property type="match status" value="1"/>
</dbReference>